<protein>
    <submittedName>
        <fullName evidence="1">Acetyltransferase (Isoleucine patch superfamily)</fullName>
    </submittedName>
</protein>
<dbReference type="Pfam" id="PF14602">
    <property type="entry name" value="Hexapep_2"/>
    <property type="match status" value="1"/>
</dbReference>
<dbReference type="Proteomes" id="UP000219452">
    <property type="component" value="Unassembled WGS sequence"/>
</dbReference>
<dbReference type="AlphaFoldDB" id="A0A286F6P0"/>
<dbReference type="CDD" id="cd04647">
    <property type="entry name" value="LbH_MAT_like"/>
    <property type="match status" value="1"/>
</dbReference>
<sequence>MSQTLKSIVKRNKVLHTIAQILLVVKAKLALPIRGHGNRIINKGVFLQVKIDIEGNNNIVEIAEGAFLTNMMIYIRGNNNLLRIGAYCKFKGGCVWFEDYNCQVIIGDHTSIESAHLAVTEPGKRITIGEDCMLSAGIDIRTGDSHSILDAETGKRINYAQDVTIGNHVWIGLNAVILKGVSIGNNAVISTNAVVTQPIPDHSIAAGVPAKVIKDNVTWLRERTYESD</sequence>
<reference evidence="2" key="1">
    <citation type="submission" date="2017-09" db="EMBL/GenBank/DDBJ databases">
        <authorList>
            <person name="Varghese N."/>
            <person name="Submissions S."/>
        </authorList>
    </citation>
    <scope>NUCLEOTIDE SEQUENCE [LARGE SCALE GENOMIC DNA]</scope>
    <source>
        <strain evidence="2">DSM 29961</strain>
    </source>
</reference>
<dbReference type="EMBL" id="OCNH01000001">
    <property type="protein sequence ID" value="SOD78853.1"/>
    <property type="molecule type" value="Genomic_DNA"/>
</dbReference>
<name>A0A286F6P0_9BACT</name>
<dbReference type="SUPFAM" id="SSF51161">
    <property type="entry name" value="Trimeric LpxA-like enzymes"/>
    <property type="match status" value="1"/>
</dbReference>
<organism evidence="1 2">
    <name type="scientific">Spirosoma fluviale</name>
    <dbReference type="NCBI Taxonomy" id="1597977"/>
    <lineage>
        <taxon>Bacteria</taxon>
        <taxon>Pseudomonadati</taxon>
        <taxon>Bacteroidota</taxon>
        <taxon>Cytophagia</taxon>
        <taxon>Cytophagales</taxon>
        <taxon>Cytophagaceae</taxon>
        <taxon>Spirosoma</taxon>
    </lineage>
</organism>
<accession>A0A286F6P0</accession>
<evidence type="ECO:0000313" key="2">
    <source>
        <dbReference type="Proteomes" id="UP000219452"/>
    </source>
</evidence>
<dbReference type="OrthoDB" id="755870at2"/>
<dbReference type="InterPro" id="IPR051159">
    <property type="entry name" value="Hexapeptide_acetyltransf"/>
</dbReference>
<gene>
    <name evidence="1" type="ORF">SAMN06269250_0674</name>
</gene>
<evidence type="ECO:0000313" key="1">
    <source>
        <dbReference type="EMBL" id="SOD78853.1"/>
    </source>
</evidence>
<dbReference type="PANTHER" id="PTHR23416">
    <property type="entry name" value="SIALIC ACID SYNTHASE-RELATED"/>
    <property type="match status" value="1"/>
</dbReference>
<dbReference type="InterPro" id="IPR011004">
    <property type="entry name" value="Trimer_LpxA-like_sf"/>
</dbReference>
<dbReference type="PANTHER" id="PTHR23416:SF78">
    <property type="entry name" value="LIPOPOLYSACCHARIDE BIOSYNTHESIS O-ACETYL TRANSFERASE WBBJ-RELATED"/>
    <property type="match status" value="1"/>
</dbReference>
<proteinExistence type="predicted"/>
<dbReference type="InterPro" id="IPR001451">
    <property type="entry name" value="Hexapep"/>
</dbReference>
<keyword evidence="2" id="KW-1185">Reference proteome</keyword>
<dbReference type="Gene3D" id="2.160.10.10">
    <property type="entry name" value="Hexapeptide repeat proteins"/>
    <property type="match status" value="1"/>
</dbReference>
<dbReference type="RefSeq" id="WP_097124368.1">
    <property type="nucleotide sequence ID" value="NZ_OCNH01000001.1"/>
</dbReference>
<keyword evidence="1" id="KW-0808">Transferase</keyword>
<dbReference type="GO" id="GO:0016740">
    <property type="term" value="F:transferase activity"/>
    <property type="evidence" value="ECO:0007669"/>
    <property type="project" value="UniProtKB-KW"/>
</dbReference>